<dbReference type="EMBL" id="CABVLZ010000004">
    <property type="protein sequence ID" value="VVU95470.1"/>
    <property type="molecule type" value="Genomic_DNA"/>
</dbReference>
<name>A0A5E8CMH7_9ZZZZ</name>
<keyword evidence="1" id="KW-0812">Transmembrane</keyword>
<evidence type="ECO:0000313" key="2">
    <source>
        <dbReference type="EMBL" id="VVU95470.1"/>
    </source>
</evidence>
<dbReference type="AlphaFoldDB" id="A0A5E8CMH7"/>
<keyword evidence="1" id="KW-1133">Transmembrane helix</keyword>
<sequence>MQKKNLENIILVVLVVLLLLQQIIYTISDFNIFDKLSKFIVIKGRYIEFVLIIVITILGLIIRNKNKNMNVRDKCEFPLPILENKIPINSNVKMNFKVTPFKKVVYWTISPLENIAEKESINQINKYNNAGVVKADEAGNVNIWFRNPELSEMGEIDPNNLFLYIRVEEDVGILGPVTKIAYKAS</sequence>
<accession>A0A5E8CMH7</accession>
<evidence type="ECO:0000256" key="1">
    <source>
        <dbReference type="SAM" id="Phobius"/>
    </source>
</evidence>
<reference evidence="2" key="1">
    <citation type="submission" date="2019-09" db="EMBL/GenBank/DDBJ databases">
        <authorList>
            <person name="Needham M D."/>
        </authorList>
    </citation>
    <scope>NUCLEOTIDE SEQUENCE</scope>
</reference>
<organism evidence="2">
    <name type="scientific">seawater metagenome</name>
    <dbReference type="NCBI Taxonomy" id="1561972"/>
    <lineage>
        <taxon>unclassified sequences</taxon>
        <taxon>metagenomes</taxon>
        <taxon>ecological metagenomes</taxon>
    </lineage>
</organism>
<protein>
    <submittedName>
        <fullName evidence="2">Uncharacterized protein</fullName>
    </submittedName>
</protein>
<keyword evidence="1" id="KW-0472">Membrane</keyword>
<proteinExistence type="predicted"/>
<gene>
    <name evidence="2" type="ORF">CPAV1605_1221</name>
</gene>
<feature type="transmembrane region" description="Helical" evidence="1">
    <location>
        <begin position="44"/>
        <end position="62"/>
    </location>
</feature>